<dbReference type="GO" id="GO:0046872">
    <property type="term" value="F:metal ion binding"/>
    <property type="evidence" value="ECO:0007669"/>
    <property type="project" value="UniProtKB-KW"/>
</dbReference>
<evidence type="ECO:0000256" key="9">
    <source>
        <dbReference type="ARBA" id="ARBA00047764"/>
    </source>
</evidence>
<evidence type="ECO:0000256" key="5">
    <source>
        <dbReference type="ARBA" id="ARBA00022525"/>
    </source>
</evidence>
<evidence type="ECO:0000256" key="7">
    <source>
        <dbReference type="ARBA" id="ARBA00022729"/>
    </source>
</evidence>
<dbReference type="GO" id="GO:0004000">
    <property type="term" value="F:adenosine deaminase activity"/>
    <property type="evidence" value="ECO:0007669"/>
    <property type="project" value="TreeGrafter"/>
</dbReference>
<gene>
    <name evidence="12" type="ORF">IM811_000714</name>
</gene>
<keyword evidence="8" id="KW-0378">Hydrolase</keyword>
<keyword evidence="7" id="KW-0732">Signal</keyword>
<feature type="region of interest" description="Disordered" evidence="10">
    <location>
        <begin position="38"/>
        <end position="72"/>
    </location>
</feature>
<name>A0A8H7TTR6_BIOOC</name>
<evidence type="ECO:0000256" key="1">
    <source>
        <dbReference type="ARBA" id="ARBA00001947"/>
    </source>
</evidence>
<feature type="compositionally biased region" description="Polar residues" evidence="10">
    <location>
        <begin position="41"/>
        <end position="50"/>
    </location>
</feature>
<dbReference type="GO" id="GO:0046103">
    <property type="term" value="P:inosine biosynthetic process"/>
    <property type="evidence" value="ECO:0007669"/>
    <property type="project" value="TreeGrafter"/>
</dbReference>
<dbReference type="EC" id="3.5.4.4" evidence="4"/>
<comment type="similarity">
    <text evidence="3">Belongs to the metallo-dependent hydrolases superfamily. Adenosine and AMP deaminases family. ADGF subfamily.</text>
</comment>
<accession>A0A8H7TTR6</accession>
<organism evidence="12 13">
    <name type="scientific">Bionectria ochroleuca</name>
    <name type="common">Gliocladium roseum</name>
    <dbReference type="NCBI Taxonomy" id="29856"/>
    <lineage>
        <taxon>Eukaryota</taxon>
        <taxon>Fungi</taxon>
        <taxon>Dikarya</taxon>
        <taxon>Ascomycota</taxon>
        <taxon>Pezizomycotina</taxon>
        <taxon>Sordariomycetes</taxon>
        <taxon>Hypocreomycetidae</taxon>
        <taxon>Hypocreales</taxon>
        <taxon>Bionectriaceae</taxon>
        <taxon>Clonostachys</taxon>
    </lineage>
</organism>
<dbReference type="FunFam" id="3.20.20.140:FF:000017">
    <property type="entry name" value="Adenosine deaminase 2"/>
    <property type="match status" value="1"/>
</dbReference>
<evidence type="ECO:0000256" key="4">
    <source>
        <dbReference type="ARBA" id="ARBA00012784"/>
    </source>
</evidence>
<feature type="compositionally biased region" description="Basic and acidic residues" evidence="10">
    <location>
        <begin position="51"/>
        <end position="72"/>
    </location>
</feature>
<dbReference type="GO" id="GO:0006154">
    <property type="term" value="P:adenosine catabolic process"/>
    <property type="evidence" value="ECO:0007669"/>
    <property type="project" value="TreeGrafter"/>
</dbReference>
<reference evidence="12" key="1">
    <citation type="submission" date="2020-10" db="EMBL/GenBank/DDBJ databases">
        <title>High-Quality Genome Resource of Clonostachys rosea strain S41 by Oxford Nanopore Long-Read Sequencing.</title>
        <authorList>
            <person name="Wang H."/>
        </authorList>
    </citation>
    <scope>NUCLEOTIDE SEQUENCE</scope>
    <source>
        <strain evidence="12">S41</strain>
    </source>
</reference>
<dbReference type="Gene3D" id="3.20.20.140">
    <property type="entry name" value="Metal-dependent hydrolases"/>
    <property type="match status" value="1"/>
</dbReference>
<dbReference type="Pfam" id="PF00962">
    <property type="entry name" value="A_deaminase"/>
    <property type="match status" value="1"/>
</dbReference>
<dbReference type="SUPFAM" id="SSF51556">
    <property type="entry name" value="Metallo-dependent hydrolases"/>
    <property type="match status" value="1"/>
</dbReference>
<dbReference type="Proteomes" id="UP000616885">
    <property type="component" value="Unassembled WGS sequence"/>
</dbReference>
<keyword evidence="5" id="KW-0964">Secreted</keyword>
<comment type="catalytic activity">
    <reaction evidence="9">
        <text>adenosine + H2O + H(+) = inosine + NH4(+)</text>
        <dbReference type="Rhea" id="RHEA:24408"/>
        <dbReference type="ChEBI" id="CHEBI:15377"/>
        <dbReference type="ChEBI" id="CHEBI:15378"/>
        <dbReference type="ChEBI" id="CHEBI:16335"/>
        <dbReference type="ChEBI" id="CHEBI:17596"/>
        <dbReference type="ChEBI" id="CHEBI:28938"/>
        <dbReference type="EC" id="3.5.4.4"/>
    </reaction>
</comment>
<protein>
    <recommendedName>
        <fullName evidence="4">adenosine deaminase</fullName>
        <ecNumber evidence="4">3.5.4.4</ecNumber>
    </recommendedName>
</protein>
<dbReference type="AlphaFoldDB" id="A0A8H7TTR6"/>
<dbReference type="InterPro" id="IPR001365">
    <property type="entry name" value="A_deaminase_dom"/>
</dbReference>
<dbReference type="GO" id="GO:0005576">
    <property type="term" value="C:extracellular region"/>
    <property type="evidence" value="ECO:0007669"/>
    <property type="project" value="UniProtKB-SubCell"/>
</dbReference>
<feature type="domain" description="Adenosine deaminase" evidence="11">
    <location>
        <begin position="303"/>
        <end position="614"/>
    </location>
</feature>
<proteinExistence type="inferred from homology"/>
<evidence type="ECO:0000256" key="10">
    <source>
        <dbReference type="SAM" id="MobiDB-lite"/>
    </source>
</evidence>
<dbReference type="EMBL" id="JADCTT010000001">
    <property type="protein sequence ID" value="KAF9759020.1"/>
    <property type="molecule type" value="Genomic_DNA"/>
</dbReference>
<evidence type="ECO:0000256" key="8">
    <source>
        <dbReference type="ARBA" id="ARBA00022801"/>
    </source>
</evidence>
<dbReference type="InterPro" id="IPR032466">
    <property type="entry name" value="Metal_Hydrolase"/>
</dbReference>
<comment type="caution">
    <text evidence="12">The sequence shown here is derived from an EMBL/GenBank/DDBJ whole genome shotgun (WGS) entry which is preliminary data.</text>
</comment>
<sequence>MGVFCSAKRLSEGRQGRDINLDPSTTTRIAIHRFHPFRKPAQNTPNSTMSIRRDAEDDKTVARHHIDSHHTALRPELRPEAAEAARRIGNTIDSGFRSKDEYYKARRQMLDTDRAVGFDHKCRSRASRLEEEVDMIIQSLKNQDCTEVYGKAPARTGFGGQLHKRIPGDHFLSNVDLIGQTEIFNIARRMPKGSHLHIHFNACLQPQVLLNIAKDMERMCISSDLPLVSDNHYESFDRCEIQFSIKAVGCATQGNLFSSNYEARQWMKFSEFLRLFPSKYRKTTNANAMKWLASKLVFQDEEAHNCLQTAEGAWEKFNGRTRMMKGLFNYETAYRRYTRLFLEDLMNDNIQYAEIRPNFMSTNQLCRDDGTGSIDNRGIMNIIISEVEKFKAEMAKGSRLFQGLKIIYCTPRSFSPEKVKEALDECIQFKQEWPQWIAGFDLIGEECKGRPLKDFIPELLEFQANCRNLNLDIPFLFHCGETLEIGTDTDANLVDALLLNSKRIGHGYALAKHPYIMQQMKARGVCLELCPISNEILGLTPRASGHSMYDLLANNVHCTVSSDNGTIFRSTLSHDFYQVMIGKNDMGLAGWKQLILWSIEHSCMNDAERETALEQWNQEWEEFLKWVVLTYRSYRDERL</sequence>
<comment type="subcellular location">
    <subcellularLocation>
        <location evidence="2">Secreted</location>
    </subcellularLocation>
</comment>
<evidence type="ECO:0000256" key="3">
    <source>
        <dbReference type="ARBA" id="ARBA00006083"/>
    </source>
</evidence>
<dbReference type="PANTHER" id="PTHR11409">
    <property type="entry name" value="ADENOSINE DEAMINASE"/>
    <property type="match status" value="1"/>
</dbReference>
<keyword evidence="6" id="KW-0479">Metal-binding</keyword>
<evidence type="ECO:0000313" key="12">
    <source>
        <dbReference type="EMBL" id="KAF9759020.1"/>
    </source>
</evidence>
<dbReference type="PANTHER" id="PTHR11409:SF37">
    <property type="entry name" value="ADENOSINE DEAMINASE DOMAIN-CONTAINING PROTEIN"/>
    <property type="match status" value="1"/>
</dbReference>
<comment type="cofactor">
    <cofactor evidence="1">
        <name>Zn(2+)</name>
        <dbReference type="ChEBI" id="CHEBI:29105"/>
    </cofactor>
</comment>
<evidence type="ECO:0000256" key="2">
    <source>
        <dbReference type="ARBA" id="ARBA00004613"/>
    </source>
</evidence>
<evidence type="ECO:0000256" key="6">
    <source>
        <dbReference type="ARBA" id="ARBA00022723"/>
    </source>
</evidence>
<evidence type="ECO:0000313" key="13">
    <source>
        <dbReference type="Proteomes" id="UP000616885"/>
    </source>
</evidence>
<dbReference type="InterPro" id="IPR006330">
    <property type="entry name" value="Ado/ade_deaminase"/>
</dbReference>
<evidence type="ECO:0000259" key="11">
    <source>
        <dbReference type="Pfam" id="PF00962"/>
    </source>
</evidence>